<evidence type="ECO:0000256" key="1">
    <source>
        <dbReference type="ARBA" id="ARBA00023121"/>
    </source>
</evidence>
<accession>A0A926DJN4</accession>
<dbReference type="PANTHER" id="PTHR33434:SF2">
    <property type="entry name" value="FATTY ACID-BINDING PROTEIN TM_1468"/>
    <property type="match status" value="1"/>
</dbReference>
<proteinExistence type="predicted"/>
<dbReference type="GO" id="GO:0008289">
    <property type="term" value="F:lipid binding"/>
    <property type="evidence" value="ECO:0007669"/>
    <property type="project" value="UniProtKB-KW"/>
</dbReference>
<dbReference type="Pfam" id="PF02645">
    <property type="entry name" value="DegV"/>
    <property type="match status" value="1"/>
</dbReference>
<protein>
    <submittedName>
        <fullName evidence="2">DegV family protein</fullName>
    </submittedName>
</protein>
<dbReference type="RefSeq" id="WP_249280632.1">
    <property type="nucleotide sequence ID" value="NZ_JACRSS010000004.1"/>
</dbReference>
<gene>
    <name evidence="2" type="ORF">H8693_08600</name>
</gene>
<reference evidence="2" key="1">
    <citation type="submission" date="2020-08" db="EMBL/GenBank/DDBJ databases">
        <title>Genome public.</title>
        <authorList>
            <person name="Liu C."/>
            <person name="Sun Q."/>
        </authorList>
    </citation>
    <scope>NUCLEOTIDE SEQUENCE</scope>
    <source>
        <strain evidence="2">NSJ-63</strain>
    </source>
</reference>
<dbReference type="NCBIfam" id="TIGR00762">
    <property type="entry name" value="DegV"/>
    <property type="match status" value="1"/>
</dbReference>
<dbReference type="Gene3D" id="3.30.1180.10">
    <property type="match status" value="1"/>
</dbReference>
<keyword evidence="1" id="KW-0446">Lipid-binding</keyword>
<dbReference type="Gene3D" id="3.40.50.10170">
    <property type="match status" value="1"/>
</dbReference>
<dbReference type="Proteomes" id="UP000617951">
    <property type="component" value="Unassembled WGS sequence"/>
</dbReference>
<dbReference type="SUPFAM" id="SSF82549">
    <property type="entry name" value="DAK1/DegV-like"/>
    <property type="match status" value="1"/>
</dbReference>
<evidence type="ECO:0000313" key="2">
    <source>
        <dbReference type="EMBL" id="MBC8538992.1"/>
    </source>
</evidence>
<comment type="caution">
    <text evidence="2">The sequence shown here is derived from an EMBL/GenBank/DDBJ whole genome shotgun (WGS) entry which is preliminary data.</text>
</comment>
<organism evidence="2 3">
    <name type="scientific">Guopingia tenuis</name>
    <dbReference type="NCBI Taxonomy" id="2763656"/>
    <lineage>
        <taxon>Bacteria</taxon>
        <taxon>Bacillati</taxon>
        <taxon>Bacillota</taxon>
        <taxon>Clostridia</taxon>
        <taxon>Christensenellales</taxon>
        <taxon>Christensenellaceae</taxon>
        <taxon>Guopingia</taxon>
    </lineage>
</organism>
<name>A0A926DJN4_9FIRM</name>
<dbReference type="InterPro" id="IPR050270">
    <property type="entry name" value="DegV_domain_contain"/>
</dbReference>
<keyword evidence="3" id="KW-1185">Reference proteome</keyword>
<dbReference type="PROSITE" id="PS51482">
    <property type="entry name" value="DEGV"/>
    <property type="match status" value="1"/>
</dbReference>
<evidence type="ECO:0000313" key="3">
    <source>
        <dbReference type="Proteomes" id="UP000617951"/>
    </source>
</evidence>
<dbReference type="PANTHER" id="PTHR33434">
    <property type="entry name" value="DEGV DOMAIN-CONTAINING PROTEIN DR_1986-RELATED"/>
    <property type="match status" value="1"/>
</dbReference>
<dbReference type="InterPro" id="IPR003797">
    <property type="entry name" value="DegV"/>
</dbReference>
<dbReference type="AlphaFoldDB" id="A0A926DJN4"/>
<dbReference type="InterPro" id="IPR043168">
    <property type="entry name" value="DegV_C"/>
</dbReference>
<dbReference type="EMBL" id="JACRSS010000004">
    <property type="protein sequence ID" value="MBC8538992.1"/>
    <property type="molecule type" value="Genomic_DNA"/>
</dbReference>
<sequence length="273" mass="30278">MIAIVTDSSAGISREDAKEWGISIVPMTYTADEKQFFEDYIGKNRNYEDLIEQDDGELRTSQSSIRAFTHIFRYLLGKGYDILCLSISSRLSGTYNNACVAARNLDEEKAHIRVVDSRTTSGGLFLLAREAKRKIQDGATLEEAAAYVHDIRSQMETHFTVKDMAPLRRSGRLGVVRQSVGTILNIRPLLAIKNGCVVATGTVRGNHEKLRALEKLVPAEAREVIVNHLKNDSEAEKLAMQLKKRHSTVLIRPIGPVLGIHLGVGSIGVSWHI</sequence>